<proteinExistence type="predicted"/>
<dbReference type="HOGENOM" id="CLU_2749235_0_0_9"/>
<accession>W8YDK9</accession>
<protein>
    <recommendedName>
        <fullName evidence="2">DUF2922 domain-containing protein</fullName>
    </recommendedName>
</protein>
<evidence type="ECO:0008006" key="2">
    <source>
        <dbReference type="Google" id="ProtNLM"/>
    </source>
</evidence>
<dbReference type="AlphaFoldDB" id="W8YDK9"/>
<dbReference type="RefSeq" id="WP_030030178.1">
    <property type="nucleotide sequence ID" value="NZ_HG810024.1"/>
</dbReference>
<dbReference type="EMBL" id="HG810024">
    <property type="protein sequence ID" value="CDN39588.1"/>
    <property type="molecule type" value="Genomic_DNA"/>
</dbReference>
<gene>
    <name evidence="1" type="ORF">BTDB27_p000251</name>
</gene>
<name>W8YDK9_BACTU</name>
<reference evidence="1" key="1">
    <citation type="submission" date="2014-01" db="EMBL/GenBank/DDBJ databases">
        <title>Draft genome sequence of highly nematicidal Bacillus thuringiensis DB27.</title>
        <authorList>
            <person name="Iatsenko I."/>
            <person name="Pickard D."/>
            <person name="Corton C."/>
            <person name="Dougan G."/>
            <person name="Sommer R.J."/>
        </authorList>
    </citation>
    <scope>NUCLEOTIDE SEQUENCE [LARGE SCALE GENOMIC DNA]</scope>
    <source>
        <strain evidence="1">DB27</strain>
    </source>
</reference>
<organism evidence="1">
    <name type="scientific">Bacillus thuringiensis DB27</name>
    <dbReference type="NCBI Taxonomy" id="1431339"/>
    <lineage>
        <taxon>Bacteria</taxon>
        <taxon>Bacillati</taxon>
        <taxon>Bacillota</taxon>
        <taxon>Bacilli</taxon>
        <taxon>Bacillales</taxon>
        <taxon>Bacillaceae</taxon>
        <taxon>Bacillus</taxon>
        <taxon>Bacillus cereus group</taxon>
    </lineage>
</organism>
<evidence type="ECO:0000313" key="1">
    <source>
        <dbReference type="EMBL" id="CDN39588.1"/>
    </source>
</evidence>
<dbReference type="Proteomes" id="UP000030682">
    <property type="component" value="Unassembled WGS sequence"/>
</dbReference>
<reference evidence="1" key="2">
    <citation type="submission" date="2014-01" db="EMBL/GenBank/DDBJ databases">
        <authorList>
            <person name="Aslett M."/>
        </authorList>
    </citation>
    <scope>NUCLEOTIDE SEQUENCE [LARGE SCALE GENOMIC DNA]</scope>
    <source>
        <strain evidence="1">DB27</strain>
    </source>
</reference>
<sequence>MIYQYELVFSVMYGDKITNPQSTIIPATSLEEASELLQSEINRRLGNCSIKINSTSLYISEDKRYIIK</sequence>